<dbReference type="HOGENOM" id="CLU_1451723_0_0_10"/>
<proteinExistence type="predicted"/>
<protein>
    <submittedName>
        <fullName evidence="1">Conserved domain protein</fullName>
    </submittedName>
</protein>
<organism evidence="1 2">
    <name type="scientific">Bacteroides fluxus YIT 12057</name>
    <dbReference type="NCBI Taxonomy" id="763034"/>
    <lineage>
        <taxon>Bacteria</taxon>
        <taxon>Pseudomonadati</taxon>
        <taxon>Bacteroidota</taxon>
        <taxon>Bacteroidia</taxon>
        <taxon>Bacteroidales</taxon>
        <taxon>Bacteroidaceae</taxon>
        <taxon>Bacteroides</taxon>
    </lineage>
</organism>
<keyword evidence="2" id="KW-1185">Reference proteome</keyword>
<dbReference type="Proteomes" id="UP000003416">
    <property type="component" value="Unassembled WGS sequence"/>
</dbReference>
<dbReference type="STRING" id="763034.HMPREF9446_02840"/>
<dbReference type="EMBL" id="AFBN01000082">
    <property type="protein sequence ID" value="EGF53426.1"/>
    <property type="molecule type" value="Genomic_DNA"/>
</dbReference>
<name>F3PVR2_9BACE</name>
<dbReference type="GeneID" id="86050300"/>
<accession>F3PVR2</accession>
<evidence type="ECO:0000313" key="1">
    <source>
        <dbReference type="EMBL" id="EGF53426.1"/>
    </source>
</evidence>
<evidence type="ECO:0000313" key="2">
    <source>
        <dbReference type="Proteomes" id="UP000003416"/>
    </source>
</evidence>
<comment type="caution">
    <text evidence="1">The sequence shown here is derived from an EMBL/GenBank/DDBJ whole genome shotgun (WGS) entry which is preliminary data.</text>
</comment>
<dbReference type="RefSeq" id="WP_009126079.1">
    <property type="nucleotide sequence ID" value="NZ_GL882676.1"/>
</dbReference>
<gene>
    <name evidence="1" type="ORF">HMPREF9446_02840</name>
</gene>
<sequence length="186" mass="21208">MNNDIFFPDTNSNNVILDCLSAFSHCFSKEFAMALITILLFCQPVKAEQSTFEYTNFPVIVMTSNGDMTTVSENNGLRMWDRINELSQLKAGWDGEGSEPMKKGITDLLQNVISKCDDSLLNNWVLFPDYRGFLYLDYTNNKDIAGITVTENSFVYFIKKNGRLEKKDDNILTEEALINILKKVND</sequence>
<dbReference type="AlphaFoldDB" id="F3PVR2"/>
<reference evidence="1 2" key="1">
    <citation type="submission" date="2011-02" db="EMBL/GenBank/DDBJ databases">
        <authorList>
            <person name="Weinstock G."/>
            <person name="Sodergren E."/>
            <person name="Clifton S."/>
            <person name="Fulton L."/>
            <person name="Fulton B."/>
            <person name="Courtney L."/>
            <person name="Fronick C."/>
            <person name="Harrison M."/>
            <person name="Strong C."/>
            <person name="Farmer C."/>
            <person name="Delahaunty K."/>
            <person name="Markovic C."/>
            <person name="Hall O."/>
            <person name="Minx P."/>
            <person name="Tomlinson C."/>
            <person name="Mitreva M."/>
            <person name="Hou S."/>
            <person name="Chen J."/>
            <person name="Wollam A."/>
            <person name="Pepin K.H."/>
            <person name="Johnson M."/>
            <person name="Bhonagiri V."/>
            <person name="Zhang X."/>
            <person name="Suruliraj S."/>
            <person name="Warren W."/>
            <person name="Chinwalla A."/>
            <person name="Mardis E.R."/>
            <person name="Wilson R.K."/>
        </authorList>
    </citation>
    <scope>NUCLEOTIDE SEQUENCE [LARGE SCALE GENOMIC DNA]</scope>
    <source>
        <strain evidence="1 2">YIT 12057</strain>
    </source>
</reference>